<proteinExistence type="predicted"/>
<feature type="signal peptide" evidence="1">
    <location>
        <begin position="1"/>
        <end position="27"/>
    </location>
</feature>
<evidence type="ECO:0000313" key="3">
    <source>
        <dbReference type="Proteomes" id="UP000244906"/>
    </source>
</evidence>
<protein>
    <recommendedName>
        <fullName evidence="4">Lipoprotein SmpA/OmlA domain-containing protein</fullName>
    </recommendedName>
</protein>
<evidence type="ECO:0000256" key="1">
    <source>
        <dbReference type="SAM" id="SignalP"/>
    </source>
</evidence>
<keyword evidence="1" id="KW-0732">Signal</keyword>
<gene>
    <name evidence="2" type="ORF">DC094_11575</name>
</gene>
<evidence type="ECO:0008006" key="4">
    <source>
        <dbReference type="Google" id="ProtNLM"/>
    </source>
</evidence>
<sequence length="109" mass="12217">MKFQLKSLCLPLISLMLTAGVLPSVQAEVITIAINKQSVDKEMEMPKRGVEMENVRKIFGEPVGISATVGQPPITRWEYSEFVVHFESDRVIHSVVKFVSKQDQAATQE</sequence>
<dbReference type="Proteomes" id="UP000244906">
    <property type="component" value="Unassembled WGS sequence"/>
</dbReference>
<comment type="caution">
    <text evidence="2">The sequence shown here is derived from an EMBL/GenBank/DDBJ whole genome shotgun (WGS) entry which is preliminary data.</text>
</comment>
<dbReference type="AlphaFoldDB" id="A0A2V1H1W3"/>
<dbReference type="EMBL" id="QDDL01000004">
    <property type="protein sequence ID" value="PVZ68886.1"/>
    <property type="molecule type" value="Genomic_DNA"/>
</dbReference>
<feature type="chain" id="PRO_5016025348" description="Lipoprotein SmpA/OmlA domain-containing protein" evidence="1">
    <location>
        <begin position="28"/>
        <end position="109"/>
    </location>
</feature>
<keyword evidence="3" id="KW-1185">Reference proteome</keyword>
<dbReference type="RefSeq" id="WP_116687271.1">
    <property type="nucleotide sequence ID" value="NZ_CAWNYD010000004.1"/>
</dbReference>
<name>A0A2V1H1W3_9GAMM</name>
<dbReference type="OrthoDB" id="7063662at2"/>
<evidence type="ECO:0000313" key="2">
    <source>
        <dbReference type="EMBL" id="PVZ68886.1"/>
    </source>
</evidence>
<organism evidence="2 3">
    <name type="scientific">Pelagibaculum spongiae</name>
    <dbReference type="NCBI Taxonomy" id="2080658"/>
    <lineage>
        <taxon>Bacteria</taxon>
        <taxon>Pseudomonadati</taxon>
        <taxon>Pseudomonadota</taxon>
        <taxon>Gammaproteobacteria</taxon>
        <taxon>Oceanospirillales</taxon>
        <taxon>Pelagibaculum</taxon>
    </lineage>
</organism>
<accession>A0A2V1H1W3</accession>
<reference evidence="2 3" key="1">
    <citation type="submission" date="2018-04" db="EMBL/GenBank/DDBJ databases">
        <title>Thalassorhabdus spongiae gen. nov., sp. nov., isolated from a marine sponge in South-West Iceland.</title>
        <authorList>
            <person name="Knobloch S."/>
            <person name="Daussin A."/>
            <person name="Johannsson R."/>
            <person name="Marteinsson V.T."/>
        </authorList>
    </citation>
    <scope>NUCLEOTIDE SEQUENCE [LARGE SCALE GENOMIC DNA]</scope>
    <source>
        <strain evidence="2 3">Hp12</strain>
    </source>
</reference>